<feature type="domain" description="ATPase AAA-type core" evidence="1">
    <location>
        <begin position="48"/>
        <end position="364"/>
    </location>
</feature>
<dbReference type="Proteomes" id="UP000321567">
    <property type="component" value="Unassembled WGS sequence"/>
</dbReference>
<proteinExistence type="predicted"/>
<dbReference type="AlphaFoldDB" id="A0A512H447"/>
<dbReference type="InterPro" id="IPR027417">
    <property type="entry name" value="P-loop_NTPase"/>
</dbReference>
<dbReference type="Pfam" id="PF13304">
    <property type="entry name" value="AAA_21"/>
    <property type="match status" value="1"/>
</dbReference>
<comment type="caution">
    <text evidence="2">The sequence shown here is derived from an EMBL/GenBank/DDBJ whole genome shotgun (WGS) entry which is preliminary data.</text>
</comment>
<dbReference type="InterPro" id="IPR003959">
    <property type="entry name" value="ATPase_AAA_core"/>
</dbReference>
<dbReference type="GO" id="GO:0016887">
    <property type="term" value="F:ATP hydrolysis activity"/>
    <property type="evidence" value="ECO:0007669"/>
    <property type="project" value="InterPro"/>
</dbReference>
<dbReference type="Gene3D" id="3.40.50.300">
    <property type="entry name" value="P-loop containing nucleotide triphosphate hydrolases"/>
    <property type="match status" value="2"/>
</dbReference>
<gene>
    <name evidence="2" type="ORF">ROR02_03190</name>
</gene>
<dbReference type="SUPFAM" id="SSF52540">
    <property type="entry name" value="P-loop containing nucleoside triphosphate hydrolases"/>
    <property type="match status" value="1"/>
</dbReference>
<evidence type="ECO:0000259" key="1">
    <source>
        <dbReference type="Pfam" id="PF13304"/>
    </source>
</evidence>
<dbReference type="OrthoDB" id="9809324at2"/>
<evidence type="ECO:0000313" key="3">
    <source>
        <dbReference type="Proteomes" id="UP000321567"/>
    </source>
</evidence>
<dbReference type="GO" id="GO:0005524">
    <property type="term" value="F:ATP binding"/>
    <property type="evidence" value="ECO:0007669"/>
    <property type="project" value="InterPro"/>
</dbReference>
<organism evidence="2 3">
    <name type="scientific">Pararhodospirillum oryzae</name>
    <dbReference type="NCBI Taxonomy" id="478448"/>
    <lineage>
        <taxon>Bacteria</taxon>
        <taxon>Pseudomonadati</taxon>
        <taxon>Pseudomonadota</taxon>
        <taxon>Alphaproteobacteria</taxon>
        <taxon>Rhodospirillales</taxon>
        <taxon>Rhodospirillaceae</taxon>
        <taxon>Pararhodospirillum</taxon>
    </lineage>
</organism>
<accession>A0A512H447</accession>
<dbReference type="PANTHER" id="PTHR40396">
    <property type="entry name" value="ATPASE-LIKE PROTEIN"/>
    <property type="match status" value="1"/>
</dbReference>
<reference evidence="2 3" key="1">
    <citation type="submission" date="2019-07" db="EMBL/GenBank/DDBJ databases">
        <title>Whole genome shotgun sequence of Rhodospirillum oryzae NBRC 107573.</title>
        <authorList>
            <person name="Hosoyama A."/>
            <person name="Uohara A."/>
            <person name="Ohji S."/>
            <person name="Ichikawa N."/>
        </authorList>
    </citation>
    <scope>NUCLEOTIDE SEQUENCE [LARGE SCALE GENOMIC DNA]</scope>
    <source>
        <strain evidence="2 3">NBRC 107573</strain>
    </source>
</reference>
<keyword evidence="3" id="KW-1185">Reference proteome</keyword>
<evidence type="ECO:0000313" key="2">
    <source>
        <dbReference type="EMBL" id="GEO80188.1"/>
    </source>
</evidence>
<dbReference type="PANTHER" id="PTHR40396:SF1">
    <property type="entry name" value="ATPASE AAA-TYPE CORE DOMAIN-CONTAINING PROTEIN"/>
    <property type="match status" value="1"/>
</dbReference>
<protein>
    <recommendedName>
        <fullName evidence="1">ATPase AAA-type core domain-containing protein</fullName>
    </recommendedName>
</protein>
<dbReference type="EMBL" id="BJZO01000005">
    <property type="protein sequence ID" value="GEO80188.1"/>
    <property type="molecule type" value="Genomic_DNA"/>
</dbReference>
<sequence length="420" mass="47575">MLVEFSVRNYRSIRDRQTLSLVGGSSQRIRDIGIETGDRGVPRLVPAAAVFGPNGAGKTTLVKALGAMRRLVVDSARESQEGDPLDLAPFRLSAATRAAPSEFEIIFREDDIRFQYGFVADDTRVHEEWLFARPPGGRTQRWFERRGPREEWYVNPSLKGEKEAWKQSTRDNALFLSSAVQLNATPLRVPFNWFHSRLQVIRSSERLGESFSVRQCEDPDMKRRILHLMQAAGVDVSDIRITEHPFPVDQVKIKELPQDISVVLSKALSDATWARTAFGHRADDDRLVYLDLDTEESDGTRVLFALAGPWLDVLDNGLVVVVDELSNSLHPLAFRRLIDFFHDKETNPHGAQLVLTTHDTSVLDRDFLHSDQIWMVERTRDLATTVTPLSDYKVRAHESLQRGYLAGRYGAVPMDEREGA</sequence>
<name>A0A512H447_9PROT</name>